<dbReference type="OrthoDB" id="2419758at2759"/>
<reference evidence="1 2" key="1">
    <citation type="submission" date="2018-06" db="EMBL/GenBank/DDBJ databases">
        <title>Comparative genomics reveals the genomic features of Rhizophagus irregularis, R. cerebriforme, R. diaphanum and Gigaspora rosea, and their symbiotic lifestyle signature.</title>
        <authorList>
            <person name="Morin E."/>
            <person name="San Clemente H."/>
            <person name="Chen E.C.H."/>
            <person name="De La Providencia I."/>
            <person name="Hainaut M."/>
            <person name="Kuo A."/>
            <person name="Kohler A."/>
            <person name="Murat C."/>
            <person name="Tang N."/>
            <person name="Roy S."/>
            <person name="Loubradou J."/>
            <person name="Henrissat B."/>
            <person name="Grigoriev I.V."/>
            <person name="Corradi N."/>
            <person name="Roux C."/>
            <person name="Martin F.M."/>
        </authorList>
    </citation>
    <scope>NUCLEOTIDE SEQUENCE [LARGE SCALE GENOMIC DNA]</scope>
    <source>
        <strain evidence="1 2">DAOM 227022</strain>
    </source>
</reference>
<organism evidence="1 2">
    <name type="scientific">Glomus cerebriforme</name>
    <dbReference type="NCBI Taxonomy" id="658196"/>
    <lineage>
        <taxon>Eukaryota</taxon>
        <taxon>Fungi</taxon>
        <taxon>Fungi incertae sedis</taxon>
        <taxon>Mucoromycota</taxon>
        <taxon>Glomeromycotina</taxon>
        <taxon>Glomeromycetes</taxon>
        <taxon>Glomerales</taxon>
        <taxon>Glomeraceae</taxon>
        <taxon>Glomus</taxon>
    </lineage>
</organism>
<accession>A0A397RZT9</accession>
<feature type="non-terminal residue" evidence="1">
    <location>
        <position position="1"/>
    </location>
</feature>
<dbReference type="Proteomes" id="UP000265703">
    <property type="component" value="Unassembled WGS sequence"/>
</dbReference>
<evidence type="ECO:0000313" key="1">
    <source>
        <dbReference type="EMBL" id="RIA79693.1"/>
    </source>
</evidence>
<protein>
    <submittedName>
        <fullName evidence="1">Uncharacterized protein</fullName>
    </submittedName>
</protein>
<proteinExistence type="predicted"/>
<comment type="caution">
    <text evidence="1">The sequence shown here is derived from an EMBL/GenBank/DDBJ whole genome shotgun (WGS) entry which is preliminary data.</text>
</comment>
<sequence>EINNQITKLKEENIIVNKEKWNNIITEVLTRRSNYVKDGYIFHEIIKGIFNNNLYKVAKEKQIVDTMEQLIINIGTKAKELIWNNRCSQVTEIELKRGLSRMDKQKEKLLMEKSEKNNIIIQLINRCIGSSIESGKNYKDIWYNESISDIINR</sequence>
<keyword evidence="2" id="KW-1185">Reference proteome</keyword>
<dbReference type="EMBL" id="QKYT01001183">
    <property type="protein sequence ID" value="RIA79693.1"/>
    <property type="molecule type" value="Genomic_DNA"/>
</dbReference>
<gene>
    <name evidence="1" type="ORF">C1645_793898</name>
</gene>
<name>A0A397RZT9_9GLOM</name>
<evidence type="ECO:0000313" key="2">
    <source>
        <dbReference type="Proteomes" id="UP000265703"/>
    </source>
</evidence>
<dbReference type="AlphaFoldDB" id="A0A397RZT9"/>